<evidence type="ECO:0000313" key="1">
    <source>
        <dbReference type="EMBL" id="MCI75926.1"/>
    </source>
</evidence>
<accession>A0A392UTT0</accession>
<reference evidence="1 2" key="1">
    <citation type="journal article" date="2018" name="Front. Plant Sci.">
        <title>Red Clover (Trifolium pratense) and Zigzag Clover (T. medium) - A Picture of Genomic Similarities and Differences.</title>
        <authorList>
            <person name="Dluhosova J."/>
            <person name="Istvanek J."/>
            <person name="Nedelnik J."/>
            <person name="Repkova J."/>
        </authorList>
    </citation>
    <scope>NUCLEOTIDE SEQUENCE [LARGE SCALE GENOMIC DNA]</scope>
    <source>
        <strain evidence="2">cv. 10/8</strain>
        <tissue evidence="1">Leaf</tissue>
    </source>
</reference>
<keyword evidence="2" id="KW-1185">Reference proteome</keyword>
<dbReference type="AlphaFoldDB" id="A0A392UTT0"/>
<comment type="caution">
    <text evidence="1">The sequence shown here is derived from an EMBL/GenBank/DDBJ whole genome shotgun (WGS) entry which is preliminary data.</text>
</comment>
<proteinExistence type="predicted"/>
<dbReference type="Proteomes" id="UP000265520">
    <property type="component" value="Unassembled WGS sequence"/>
</dbReference>
<organism evidence="1 2">
    <name type="scientific">Trifolium medium</name>
    <dbReference type="NCBI Taxonomy" id="97028"/>
    <lineage>
        <taxon>Eukaryota</taxon>
        <taxon>Viridiplantae</taxon>
        <taxon>Streptophyta</taxon>
        <taxon>Embryophyta</taxon>
        <taxon>Tracheophyta</taxon>
        <taxon>Spermatophyta</taxon>
        <taxon>Magnoliopsida</taxon>
        <taxon>eudicotyledons</taxon>
        <taxon>Gunneridae</taxon>
        <taxon>Pentapetalae</taxon>
        <taxon>rosids</taxon>
        <taxon>fabids</taxon>
        <taxon>Fabales</taxon>
        <taxon>Fabaceae</taxon>
        <taxon>Papilionoideae</taxon>
        <taxon>50 kb inversion clade</taxon>
        <taxon>NPAAA clade</taxon>
        <taxon>Hologalegina</taxon>
        <taxon>IRL clade</taxon>
        <taxon>Trifolieae</taxon>
        <taxon>Trifolium</taxon>
    </lineage>
</organism>
<evidence type="ECO:0000313" key="2">
    <source>
        <dbReference type="Proteomes" id="UP000265520"/>
    </source>
</evidence>
<feature type="non-terminal residue" evidence="1">
    <location>
        <position position="1"/>
    </location>
</feature>
<protein>
    <submittedName>
        <fullName evidence="1">Uncharacterized protein</fullName>
    </submittedName>
</protein>
<name>A0A392UTT0_9FABA</name>
<dbReference type="EMBL" id="LXQA010894187">
    <property type="protein sequence ID" value="MCI75926.1"/>
    <property type="molecule type" value="Genomic_DNA"/>
</dbReference>
<sequence length="56" mass="6016">ILTRTQNIVRAAGCDVVADAAANEAEEEVEAELLPVLLLLLLLLLESPCRQLSVLC</sequence>